<proteinExistence type="predicted"/>
<reference evidence="2" key="1">
    <citation type="submission" date="2023-08" db="EMBL/GenBank/DDBJ databases">
        <title>Chromosome-level Genome Assembly of mud carp (Cirrhinus molitorella).</title>
        <authorList>
            <person name="Liu H."/>
        </authorList>
    </citation>
    <scope>NUCLEOTIDE SEQUENCE</scope>
    <source>
        <strain evidence="2">Prfri</strain>
        <tissue evidence="2">Muscle</tissue>
    </source>
</reference>
<protein>
    <recommendedName>
        <fullName evidence="1">Ubiquitin-like domain-containing protein</fullName>
    </recommendedName>
</protein>
<organism evidence="2 3">
    <name type="scientific">Cirrhinus molitorella</name>
    <name type="common">mud carp</name>
    <dbReference type="NCBI Taxonomy" id="172907"/>
    <lineage>
        <taxon>Eukaryota</taxon>
        <taxon>Metazoa</taxon>
        <taxon>Chordata</taxon>
        <taxon>Craniata</taxon>
        <taxon>Vertebrata</taxon>
        <taxon>Euteleostomi</taxon>
        <taxon>Actinopterygii</taxon>
        <taxon>Neopterygii</taxon>
        <taxon>Teleostei</taxon>
        <taxon>Ostariophysi</taxon>
        <taxon>Cypriniformes</taxon>
        <taxon>Cyprinidae</taxon>
        <taxon>Labeoninae</taxon>
        <taxon>Labeonini</taxon>
        <taxon>Cirrhinus</taxon>
    </lineage>
</organism>
<dbReference type="Pfam" id="PF00240">
    <property type="entry name" value="ubiquitin"/>
    <property type="match status" value="1"/>
</dbReference>
<dbReference type="InterPro" id="IPR029071">
    <property type="entry name" value="Ubiquitin-like_domsf"/>
</dbReference>
<evidence type="ECO:0000313" key="3">
    <source>
        <dbReference type="Proteomes" id="UP001187343"/>
    </source>
</evidence>
<dbReference type="InterPro" id="IPR019956">
    <property type="entry name" value="Ubiquitin_dom"/>
</dbReference>
<dbReference type="Proteomes" id="UP001187343">
    <property type="component" value="Unassembled WGS sequence"/>
</dbReference>
<dbReference type="AlphaFoldDB" id="A0AA88P5E7"/>
<feature type="domain" description="Ubiquitin-like" evidence="1">
    <location>
        <begin position="1"/>
        <end position="54"/>
    </location>
</feature>
<dbReference type="PRINTS" id="PR00348">
    <property type="entry name" value="UBIQUITIN"/>
</dbReference>
<comment type="caution">
    <text evidence="2">The sequence shown here is derived from an EMBL/GenBank/DDBJ whole genome shotgun (WGS) entry which is preliminary data.</text>
</comment>
<dbReference type="PROSITE" id="PS50053">
    <property type="entry name" value="UBIQUITIN_2"/>
    <property type="match status" value="1"/>
</dbReference>
<dbReference type="EMBL" id="JAUYZG010000024">
    <property type="protein sequence ID" value="KAK2870504.1"/>
    <property type="molecule type" value="Genomic_DNA"/>
</dbReference>
<dbReference type="SUPFAM" id="SSF54236">
    <property type="entry name" value="Ubiquitin-like"/>
    <property type="match status" value="1"/>
</dbReference>
<gene>
    <name evidence="2" type="ORF">Q8A67_024896</name>
</gene>
<sequence>MTVEQLKTRLFPEEEHDQWRIIFSGKQLEDGRTLGCYNINDCSTLHLVIRLRGGAKEPDDEDKGMHRTASMEALAGMQQIEPKFSSCCMM</sequence>
<dbReference type="InterPro" id="IPR050158">
    <property type="entry name" value="Ubiquitin_ubiquitin-like"/>
</dbReference>
<dbReference type="PANTHER" id="PTHR10666">
    <property type="entry name" value="UBIQUITIN"/>
    <property type="match status" value="1"/>
</dbReference>
<dbReference type="Gene3D" id="3.10.20.90">
    <property type="entry name" value="Phosphatidylinositol 3-kinase Catalytic Subunit, Chain A, domain 1"/>
    <property type="match status" value="1"/>
</dbReference>
<evidence type="ECO:0000259" key="1">
    <source>
        <dbReference type="PROSITE" id="PS50053"/>
    </source>
</evidence>
<keyword evidence="3" id="KW-1185">Reference proteome</keyword>
<accession>A0AA88P5E7</accession>
<evidence type="ECO:0000313" key="2">
    <source>
        <dbReference type="EMBL" id="KAK2870504.1"/>
    </source>
</evidence>
<dbReference type="InterPro" id="IPR000626">
    <property type="entry name" value="Ubiquitin-like_dom"/>
</dbReference>
<name>A0AA88P5E7_9TELE</name>